<comment type="caution">
    <text evidence="2">The sequence shown here is derived from an EMBL/GenBank/DDBJ whole genome shotgun (WGS) entry which is preliminary data.</text>
</comment>
<dbReference type="AlphaFoldDB" id="A0A7W9DZF1"/>
<sequence length="227" mass="26119">MKFILPLILLSFTVTLTNAQSGEDFTKTKTIQAVRGFRDQLNYNSRVQQKLLSRINTMINTTKSLSDPVELQRLRNYFLRANEVYAEADERQKDSVSRIINEDLTLKMDFIDANTSITLGVSPDASFGVPRPFKINAQFISGNVPKKCRIYWANYLGGDRIKIIYKNAFDGSSSLFKNPYEIELNLPGYITFWLKDLTSQQVYKSDFVYKKIVKEKSLDVVFIPINQ</sequence>
<dbReference type="EMBL" id="JACHCE010000004">
    <property type="protein sequence ID" value="MBB5636906.1"/>
    <property type="molecule type" value="Genomic_DNA"/>
</dbReference>
<gene>
    <name evidence="2" type="ORF">HDE68_002819</name>
</gene>
<evidence type="ECO:0000313" key="2">
    <source>
        <dbReference type="EMBL" id="MBB5636906.1"/>
    </source>
</evidence>
<dbReference type="RefSeq" id="WP_183882808.1">
    <property type="nucleotide sequence ID" value="NZ_JACHCE010000004.1"/>
</dbReference>
<name>A0A7W9DZF1_9SPHI</name>
<feature type="signal peptide" evidence="1">
    <location>
        <begin position="1"/>
        <end position="19"/>
    </location>
</feature>
<accession>A0A7W9DZF1</accession>
<reference evidence="2 3" key="1">
    <citation type="submission" date="2020-08" db="EMBL/GenBank/DDBJ databases">
        <title>Genomic Encyclopedia of Type Strains, Phase IV (KMG-V): Genome sequencing to study the core and pangenomes of soil and plant-associated prokaryotes.</title>
        <authorList>
            <person name="Whitman W."/>
        </authorList>
    </citation>
    <scope>NUCLEOTIDE SEQUENCE [LARGE SCALE GENOMIC DNA]</scope>
    <source>
        <strain evidence="2 3">S3M1</strain>
    </source>
</reference>
<dbReference type="Proteomes" id="UP000537204">
    <property type="component" value="Unassembled WGS sequence"/>
</dbReference>
<organism evidence="2 3">
    <name type="scientific">Pedobacter cryoconitis</name>
    <dbReference type="NCBI Taxonomy" id="188932"/>
    <lineage>
        <taxon>Bacteria</taxon>
        <taxon>Pseudomonadati</taxon>
        <taxon>Bacteroidota</taxon>
        <taxon>Sphingobacteriia</taxon>
        <taxon>Sphingobacteriales</taxon>
        <taxon>Sphingobacteriaceae</taxon>
        <taxon>Pedobacter</taxon>
    </lineage>
</organism>
<keyword evidence="1" id="KW-0732">Signal</keyword>
<proteinExistence type="predicted"/>
<feature type="chain" id="PRO_5030886679" evidence="1">
    <location>
        <begin position="20"/>
        <end position="227"/>
    </location>
</feature>
<evidence type="ECO:0000313" key="3">
    <source>
        <dbReference type="Proteomes" id="UP000537204"/>
    </source>
</evidence>
<protein>
    <submittedName>
        <fullName evidence="2">Uncharacterized protein</fullName>
    </submittedName>
</protein>
<evidence type="ECO:0000256" key="1">
    <source>
        <dbReference type="SAM" id="SignalP"/>
    </source>
</evidence>